<evidence type="ECO:0000256" key="1">
    <source>
        <dbReference type="ARBA" id="ARBA00006987"/>
    </source>
</evidence>
<dbReference type="OrthoDB" id="8677145at2"/>
<feature type="signal peptide" evidence="2">
    <location>
        <begin position="1"/>
        <end position="21"/>
    </location>
</feature>
<dbReference type="PANTHER" id="PTHR42928">
    <property type="entry name" value="TRICARBOXYLATE-BINDING PROTEIN"/>
    <property type="match status" value="1"/>
</dbReference>
<dbReference type="InterPro" id="IPR042100">
    <property type="entry name" value="Bug_dom1"/>
</dbReference>
<dbReference type="Gene3D" id="3.40.190.150">
    <property type="entry name" value="Bordetella uptake gene, domain 1"/>
    <property type="match status" value="1"/>
</dbReference>
<dbReference type="Gene3D" id="3.40.190.10">
    <property type="entry name" value="Periplasmic binding protein-like II"/>
    <property type="match status" value="1"/>
</dbReference>
<evidence type="ECO:0000313" key="4">
    <source>
        <dbReference type="Proteomes" id="UP000292445"/>
    </source>
</evidence>
<gene>
    <name evidence="3" type="ORF">EV675_0977</name>
</gene>
<dbReference type="AlphaFoldDB" id="A0A4Q7NIV8"/>
<keyword evidence="3" id="KW-0675">Receptor</keyword>
<dbReference type="PIRSF" id="PIRSF017082">
    <property type="entry name" value="YflP"/>
    <property type="match status" value="1"/>
</dbReference>
<dbReference type="InterPro" id="IPR005064">
    <property type="entry name" value="BUG"/>
</dbReference>
<comment type="similarity">
    <text evidence="1">Belongs to the UPF0065 (bug) family.</text>
</comment>
<sequence>MIRTAMLVAALALAAAGPARADWPTRPITIVVPYAPGGLTDAVARAVAEGAARELGQPVVVENKPGAGGKIGMDQLRRAPKDGYTIGLAVPATMVTLPLTDPGYGIEPLKEFAPITIAVDTFMVLVASKKVLPSGGLKEFIALAKSRPGQLNYGTPGAGTSFHFNNVYFANLAGIQTVHVPYKGESGALADLAGGQIDYMLAGQGAKTFVDTGKVRALAVAAKKRVEAYPDVPTFKEAGMDFTTDGWVGFIAPAGIPPAVLERLNAALVKTIQSPSVRAAFASMGYEPVGSTPAYFRNVVQEASKRYGAMIESGQVKLAQ</sequence>
<dbReference type="Pfam" id="PF03401">
    <property type="entry name" value="TctC"/>
    <property type="match status" value="1"/>
</dbReference>
<evidence type="ECO:0000256" key="2">
    <source>
        <dbReference type="SAM" id="SignalP"/>
    </source>
</evidence>
<evidence type="ECO:0000313" key="3">
    <source>
        <dbReference type="EMBL" id="RZS84955.1"/>
    </source>
</evidence>
<feature type="chain" id="PRO_5020944473" evidence="2">
    <location>
        <begin position="22"/>
        <end position="320"/>
    </location>
</feature>
<protein>
    <submittedName>
        <fullName evidence="3">Tripartite-type tricarboxylate transporter receptor subunit TctC</fullName>
    </submittedName>
</protein>
<name>A0A4Q7NIV8_9BURK</name>
<dbReference type="Proteomes" id="UP000292445">
    <property type="component" value="Unassembled WGS sequence"/>
</dbReference>
<dbReference type="SUPFAM" id="SSF53850">
    <property type="entry name" value="Periplasmic binding protein-like II"/>
    <property type="match status" value="1"/>
</dbReference>
<keyword evidence="4" id="KW-1185">Reference proteome</keyword>
<dbReference type="PANTHER" id="PTHR42928:SF5">
    <property type="entry name" value="BLR1237 PROTEIN"/>
    <property type="match status" value="1"/>
</dbReference>
<keyword evidence="2" id="KW-0732">Signal</keyword>
<dbReference type="CDD" id="cd07012">
    <property type="entry name" value="PBP2_Bug_TTT"/>
    <property type="match status" value="1"/>
</dbReference>
<dbReference type="RefSeq" id="WP_130356265.1">
    <property type="nucleotide sequence ID" value="NZ_SGXC01000001.1"/>
</dbReference>
<dbReference type="EMBL" id="SGXC01000001">
    <property type="protein sequence ID" value="RZS84955.1"/>
    <property type="molecule type" value="Genomic_DNA"/>
</dbReference>
<organism evidence="3 4">
    <name type="scientific">Pigmentiphaga kullae</name>
    <dbReference type="NCBI Taxonomy" id="151784"/>
    <lineage>
        <taxon>Bacteria</taxon>
        <taxon>Pseudomonadati</taxon>
        <taxon>Pseudomonadota</taxon>
        <taxon>Betaproteobacteria</taxon>
        <taxon>Burkholderiales</taxon>
        <taxon>Alcaligenaceae</taxon>
        <taxon>Pigmentiphaga</taxon>
    </lineage>
</organism>
<proteinExistence type="inferred from homology"/>
<accession>A0A4Q7NIV8</accession>
<reference evidence="3 4" key="1">
    <citation type="submission" date="2019-02" db="EMBL/GenBank/DDBJ databases">
        <title>Genomic Encyclopedia of Type Strains, Phase IV (KMG-IV): sequencing the most valuable type-strain genomes for metagenomic binning, comparative biology and taxonomic classification.</title>
        <authorList>
            <person name="Goeker M."/>
        </authorList>
    </citation>
    <scope>NUCLEOTIDE SEQUENCE [LARGE SCALE GENOMIC DNA]</scope>
    <source>
        <strain evidence="3 4">K24</strain>
    </source>
</reference>
<comment type="caution">
    <text evidence="3">The sequence shown here is derived from an EMBL/GenBank/DDBJ whole genome shotgun (WGS) entry which is preliminary data.</text>
</comment>